<sequence>MSITEANFPTPLLALRTSDEAEIRRVRGFAVEQARAATAALPRLSAGLRTGTPYRERVGALLETHLGLVRWRHELACRTPRRLGHGIPLDASRFATGMAEGGPNYDRIGYLGRLREGADWDPATRTFRGGRDTPAHRIMLEYGRIACARFAAEEPDSDTLRNMVTLPDGTRVIGNRLLRGAAADGAAARLVARLTRRGADTSRIETGGAPMYVVTADDGARLRLFGAAVDLIACAPPGDVPAWQAARYLLYQAPMTKKGSDAVTRVFLVAVGAVLFGRAPVLEHDVDLRCLVAGQSAATAMPGDPVPG</sequence>
<organism evidence="1 2">
    <name type="scientific">Actinophytocola gossypii</name>
    <dbReference type="NCBI Taxonomy" id="2812003"/>
    <lineage>
        <taxon>Bacteria</taxon>
        <taxon>Bacillati</taxon>
        <taxon>Actinomycetota</taxon>
        <taxon>Actinomycetes</taxon>
        <taxon>Pseudonocardiales</taxon>
        <taxon>Pseudonocardiaceae</taxon>
    </lineage>
</organism>
<comment type="caution">
    <text evidence="1">The sequence shown here is derived from an EMBL/GenBank/DDBJ whole genome shotgun (WGS) entry which is preliminary data.</text>
</comment>
<accession>A0ABT2J2K5</accession>
<keyword evidence="2" id="KW-1185">Reference proteome</keyword>
<gene>
    <name evidence="1" type="ORF">JT362_00150</name>
</gene>
<name>A0ABT2J2K5_9PSEU</name>
<dbReference type="Proteomes" id="UP001156441">
    <property type="component" value="Unassembled WGS sequence"/>
</dbReference>
<dbReference type="RefSeq" id="WP_260188887.1">
    <property type="nucleotide sequence ID" value="NZ_JAFFZE010000001.1"/>
</dbReference>
<dbReference type="EMBL" id="JAFFZE010000001">
    <property type="protein sequence ID" value="MCT2581529.1"/>
    <property type="molecule type" value="Genomic_DNA"/>
</dbReference>
<proteinExistence type="predicted"/>
<reference evidence="1 2" key="1">
    <citation type="submission" date="2021-02" db="EMBL/GenBank/DDBJ databases">
        <title>Actinophytocola xerophila sp. nov., isolated from soil of cotton cropping field.</title>
        <authorList>
            <person name="Huang R."/>
            <person name="Chen X."/>
            <person name="Ge X."/>
            <person name="Liu W."/>
        </authorList>
    </citation>
    <scope>NUCLEOTIDE SEQUENCE [LARGE SCALE GENOMIC DNA]</scope>
    <source>
        <strain evidence="1 2">S1-96</strain>
    </source>
</reference>
<evidence type="ECO:0000313" key="1">
    <source>
        <dbReference type="EMBL" id="MCT2581529.1"/>
    </source>
</evidence>
<protein>
    <submittedName>
        <fullName evidence="1">Uncharacterized protein</fullName>
    </submittedName>
</protein>
<evidence type="ECO:0000313" key="2">
    <source>
        <dbReference type="Proteomes" id="UP001156441"/>
    </source>
</evidence>